<dbReference type="EMBL" id="JAUCMV010000004">
    <property type="protein sequence ID" value="KAK0400657.1"/>
    <property type="molecule type" value="Genomic_DNA"/>
</dbReference>
<evidence type="ECO:0000256" key="2">
    <source>
        <dbReference type="ARBA" id="ARBA00006279"/>
    </source>
</evidence>
<proteinExistence type="inferred from homology"/>
<name>A0AA39H7G3_9BILA</name>
<feature type="transmembrane region" description="Helical" evidence="7">
    <location>
        <begin position="69"/>
        <end position="90"/>
    </location>
</feature>
<gene>
    <name evidence="8" type="ORF">QR680_015373</name>
</gene>
<keyword evidence="5 7" id="KW-1133">Transmembrane helix</keyword>
<feature type="transmembrane region" description="Helical" evidence="7">
    <location>
        <begin position="102"/>
        <end position="119"/>
    </location>
</feature>
<evidence type="ECO:0000256" key="7">
    <source>
        <dbReference type="RuleBase" id="RU365065"/>
    </source>
</evidence>
<protein>
    <recommendedName>
        <fullName evidence="7">Solute carrier family 40 member</fullName>
    </recommendedName>
</protein>
<dbReference type="SUPFAM" id="SSF103473">
    <property type="entry name" value="MFS general substrate transporter"/>
    <property type="match status" value="1"/>
</dbReference>
<feature type="transmembrane region" description="Helical" evidence="7">
    <location>
        <begin position="184"/>
        <end position="206"/>
    </location>
</feature>
<feature type="transmembrane region" description="Helical" evidence="7">
    <location>
        <begin position="227"/>
        <end position="250"/>
    </location>
</feature>
<evidence type="ECO:0000256" key="4">
    <source>
        <dbReference type="ARBA" id="ARBA00022692"/>
    </source>
</evidence>
<accession>A0AA39H7G3</accession>
<dbReference type="GO" id="GO:0005381">
    <property type="term" value="F:iron ion transmembrane transporter activity"/>
    <property type="evidence" value="ECO:0007669"/>
    <property type="project" value="UniProtKB-UniRule"/>
</dbReference>
<dbReference type="PANTHER" id="PTHR11660:SF57">
    <property type="entry name" value="SOLUTE CARRIER FAMILY 40 MEMBER"/>
    <property type="match status" value="1"/>
</dbReference>
<organism evidence="8 9">
    <name type="scientific">Steinernema hermaphroditum</name>
    <dbReference type="NCBI Taxonomy" id="289476"/>
    <lineage>
        <taxon>Eukaryota</taxon>
        <taxon>Metazoa</taxon>
        <taxon>Ecdysozoa</taxon>
        <taxon>Nematoda</taxon>
        <taxon>Chromadorea</taxon>
        <taxon>Rhabditida</taxon>
        <taxon>Tylenchina</taxon>
        <taxon>Panagrolaimomorpha</taxon>
        <taxon>Strongyloidoidea</taxon>
        <taxon>Steinernematidae</taxon>
        <taxon>Steinernema</taxon>
    </lineage>
</organism>
<evidence type="ECO:0000256" key="1">
    <source>
        <dbReference type="ARBA" id="ARBA00004141"/>
    </source>
</evidence>
<dbReference type="PANTHER" id="PTHR11660">
    <property type="entry name" value="SOLUTE CARRIER FAMILY 40 MEMBER"/>
    <property type="match status" value="1"/>
</dbReference>
<feature type="transmembrane region" description="Helical" evidence="7">
    <location>
        <begin position="373"/>
        <end position="395"/>
    </location>
</feature>
<feature type="transmembrane region" description="Helical" evidence="7">
    <location>
        <begin position="401"/>
        <end position="425"/>
    </location>
</feature>
<evidence type="ECO:0000256" key="3">
    <source>
        <dbReference type="ARBA" id="ARBA00022448"/>
    </source>
</evidence>
<comment type="subcellular location">
    <subcellularLocation>
        <location evidence="1 7">Membrane</location>
        <topology evidence="1 7">Multi-pass membrane protein</topology>
    </subcellularLocation>
</comment>
<dbReference type="Pfam" id="PF06963">
    <property type="entry name" value="FPN1"/>
    <property type="match status" value="1"/>
</dbReference>
<feature type="transmembrane region" description="Helical" evidence="7">
    <location>
        <begin position="301"/>
        <end position="322"/>
    </location>
</feature>
<feature type="transmembrane region" description="Helical" evidence="7">
    <location>
        <begin position="270"/>
        <end position="289"/>
    </location>
</feature>
<dbReference type="Proteomes" id="UP001175271">
    <property type="component" value="Unassembled WGS sequence"/>
</dbReference>
<dbReference type="InterPro" id="IPR009716">
    <property type="entry name" value="Ferroportin-1"/>
</dbReference>
<evidence type="ECO:0000256" key="5">
    <source>
        <dbReference type="ARBA" id="ARBA00022989"/>
    </source>
</evidence>
<evidence type="ECO:0000256" key="6">
    <source>
        <dbReference type="ARBA" id="ARBA00023136"/>
    </source>
</evidence>
<feature type="transmembrane region" description="Helical" evidence="7">
    <location>
        <begin position="21"/>
        <end position="41"/>
    </location>
</feature>
<comment type="similarity">
    <text evidence="2 7">Belongs to the ferroportin (FP) (TC 2.A.100) family. SLC40A subfamily.</text>
</comment>
<keyword evidence="9" id="KW-1185">Reference proteome</keyword>
<comment type="caution">
    <text evidence="8">The sequence shown here is derived from an EMBL/GenBank/DDBJ whole genome shotgun (WGS) entry which is preliminary data.</text>
</comment>
<dbReference type="GO" id="GO:0016020">
    <property type="term" value="C:membrane"/>
    <property type="evidence" value="ECO:0007669"/>
    <property type="project" value="UniProtKB-SubCell"/>
</dbReference>
<comment type="function">
    <text evidence="7">May be involved in iron transport and iron homeostasis.</text>
</comment>
<dbReference type="Gene3D" id="1.20.1250.20">
    <property type="entry name" value="MFS general substrate transporter like domains"/>
    <property type="match status" value="1"/>
</dbReference>
<sequence length="446" mass="48681">MWASYSCLYAAYAIFSITDRVWVYVLIFILQGLGGLTVIGYHQMLQNAACVLMGPVVGQQLDRLSRRRGALITVFIKSISVTITSILLILCSQYSNNGDMKRQIILGVVIVCSSIYRVASEGVHLVIAKDWIVVMAESEEKTESGLAVRNAFMTTIYHVSSVCAPALGGFLVDSLGHKWVCFIYIGWSTAVLVTISVLLVTVHSRVTELSEKQSLNEMLSEDKPESVFSIYMSQTIFPACLGLAMVSVTVLEFDSLVIGYAHHKGLSPQIIGFFGSASAGFGLMGSLLYTVIERCMLAKHAGFVGVILFVLSITPCIVSLFLPGGVLSSQQSLAAVYAYLGGVCLDRIGIWIMVMAVTQILQETVPDSSRSAVFGLNSALGSFFVVIKDLIIIYAPGPDTFSSMIFASFGIAMFTLFSYVFYLFWDNKKSKVHFIPQISAFHAHVS</sequence>
<evidence type="ECO:0000313" key="9">
    <source>
        <dbReference type="Proteomes" id="UP001175271"/>
    </source>
</evidence>
<reference evidence="8" key="1">
    <citation type="submission" date="2023-06" db="EMBL/GenBank/DDBJ databases">
        <title>Genomic analysis of the entomopathogenic nematode Steinernema hermaphroditum.</title>
        <authorList>
            <person name="Schwarz E.M."/>
            <person name="Heppert J.K."/>
            <person name="Baniya A."/>
            <person name="Schwartz H.T."/>
            <person name="Tan C.-H."/>
            <person name="Antoshechkin I."/>
            <person name="Sternberg P.W."/>
            <person name="Goodrich-Blair H."/>
            <person name="Dillman A.R."/>
        </authorList>
    </citation>
    <scope>NUCLEOTIDE SEQUENCE</scope>
    <source>
        <strain evidence="8">PS9179</strain>
        <tissue evidence="8">Whole animal</tissue>
    </source>
</reference>
<keyword evidence="7" id="KW-0406">Ion transport</keyword>
<feature type="transmembrane region" description="Helical" evidence="7">
    <location>
        <begin position="334"/>
        <end position="361"/>
    </location>
</feature>
<evidence type="ECO:0000313" key="8">
    <source>
        <dbReference type="EMBL" id="KAK0400657.1"/>
    </source>
</evidence>
<dbReference type="AlphaFoldDB" id="A0AA39H7G3"/>
<keyword evidence="6 7" id="KW-0472">Membrane</keyword>
<keyword evidence="4 7" id="KW-0812">Transmembrane</keyword>
<dbReference type="InterPro" id="IPR036259">
    <property type="entry name" value="MFS_trans_sf"/>
</dbReference>
<keyword evidence="3 7" id="KW-0813">Transport</keyword>